<keyword evidence="3" id="KW-0560">Oxidoreductase</keyword>
<comment type="caution">
    <text evidence="7">The sequence shown here is derived from an EMBL/GenBank/DDBJ whole genome shotgun (WGS) entry which is preliminary data.</text>
</comment>
<evidence type="ECO:0000259" key="6">
    <source>
        <dbReference type="PROSITE" id="PS51387"/>
    </source>
</evidence>
<evidence type="ECO:0000256" key="4">
    <source>
        <dbReference type="ARBA" id="ARBA00033418"/>
    </source>
</evidence>
<protein>
    <recommendedName>
        <fullName evidence="2">D-arabinono-1,4-lactone oxidase</fullName>
        <ecNumber evidence="2">1.1.3.37</ecNumber>
    </recommendedName>
    <alternativeName>
        <fullName evidence="4">L-galactono-gamma-lactone oxidase</fullName>
    </alternativeName>
</protein>
<dbReference type="AlphaFoldDB" id="A0AAE0TZL0"/>
<dbReference type="PIRSF" id="PIRSF000136">
    <property type="entry name" value="LGO_GLO"/>
    <property type="match status" value="1"/>
</dbReference>
<dbReference type="GO" id="GO:0003885">
    <property type="term" value="F:D-arabinono-1,4-lactone oxidase activity"/>
    <property type="evidence" value="ECO:0007669"/>
    <property type="project" value="UniProtKB-EC"/>
</dbReference>
<dbReference type="InterPro" id="IPR010031">
    <property type="entry name" value="FAD_lactone_oxidase-like"/>
</dbReference>
<dbReference type="InterPro" id="IPR007173">
    <property type="entry name" value="ALO_C"/>
</dbReference>
<dbReference type="EC" id="1.1.3.37" evidence="2"/>
<evidence type="ECO:0000313" key="8">
    <source>
        <dbReference type="Proteomes" id="UP001285441"/>
    </source>
</evidence>
<evidence type="ECO:0000313" key="7">
    <source>
        <dbReference type="EMBL" id="KAK3385478.1"/>
    </source>
</evidence>
<dbReference type="PANTHER" id="PTHR43762:SF1">
    <property type="entry name" value="D-ARABINONO-1,4-LACTONE OXIDASE"/>
    <property type="match status" value="1"/>
</dbReference>
<accession>A0AAE0TZL0</accession>
<dbReference type="PANTHER" id="PTHR43762">
    <property type="entry name" value="L-GULONOLACTONE OXIDASE"/>
    <property type="match status" value="1"/>
</dbReference>
<reference evidence="7" key="1">
    <citation type="journal article" date="2023" name="Mol. Phylogenet. Evol.">
        <title>Genome-scale phylogeny and comparative genomics of the fungal order Sordariales.</title>
        <authorList>
            <person name="Hensen N."/>
            <person name="Bonometti L."/>
            <person name="Westerberg I."/>
            <person name="Brannstrom I.O."/>
            <person name="Guillou S."/>
            <person name="Cros-Aarteil S."/>
            <person name="Calhoun S."/>
            <person name="Haridas S."/>
            <person name="Kuo A."/>
            <person name="Mondo S."/>
            <person name="Pangilinan J."/>
            <person name="Riley R."/>
            <person name="LaButti K."/>
            <person name="Andreopoulos B."/>
            <person name="Lipzen A."/>
            <person name="Chen C."/>
            <person name="Yan M."/>
            <person name="Daum C."/>
            <person name="Ng V."/>
            <person name="Clum A."/>
            <person name="Steindorff A."/>
            <person name="Ohm R.A."/>
            <person name="Martin F."/>
            <person name="Silar P."/>
            <person name="Natvig D.O."/>
            <person name="Lalanne C."/>
            <person name="Gautier V."/>
            <person name="Ament-Velasquez S.L."/>
            <person name="Kruys A."/>
            <person name="Hutchinson M.I."/>
            <person name="Powell A.J."/>
            <person name="Barry K."/>
            <person name="Miller A.N."/>
            <person name="Grigoriev I.V."/>
            <person name="Debuchy R."/>
            <person name="Gladieux P."/>
            <person name="Hiltunen Thoren M."/>
            <person name="Johannesson H."/>
        </authorList>
    </citation>
    <scope>NUCLEOTIDE SEQUENCE</scope>
    <source>
        <strain evidence="7">CBS 232.78</strain>
    </source>
</reference>
<proteinExistence type="predicted"/>
<keyword evidence="8" id="KW-1185">Reference proteome</keyword>
<dbReference type="InterPro" id="IPR006094">
    <property type="entry name" value="Oxid_FAD_bind_N"/>
</dbReference>
<dbReference type="Pfam" id="PF01565">
    <property type="entry name" value="FAD_binding_4"/>
    <property type="match status" value="1"/>
</dbReference>
<dbReference type="Gene3D" id="3.30.43.10">
    <property type="entry name" value="Uridine Diphospho-n-acetylenolpyruvylglucosamine Reductase, domain 2"/>
    <property type="match status" value="1"/>
</dbReference>
<dbReference type="InterPro" id="IPR016166">
    <property type="entry name" value="FAD-bd_PCMH"/>
</dbReference>
<dbReference type="InterPro" id="IPR036318">
    <property type="entry name" value="FAD-bd_PCMH-like_sf"/>
</dbReference>
<evidence type="ECO:0000256" key="2">
    <source>
        <dbReference type="ARBA" id="ARBA00013136"/>
    </source>
</evidence>
<dbReference type="Gene3D" id="3.30.465.10">
    <property type="match status" value="1"/>
</dbReference>
<evidence type="ECO:0000256" key="3">
    <source>
        <dbReference type="ARBA" id="ARBA00023002"/>
    </source>
</evidence>
<reference evidence="7" key="2">
    <citation type="submission" date="2023-06" db="EMBL/GenBank/DDBJ databases">
        <authorList>
            <consortium name="Lawrence Berkeley National Laboratory"/>
            <person name="Haridas S."/>
            <person name="Hensen N."/>
            <person name="Bonometti L."/>
            <person name="Westerberg I."/>
            <person name="Brannstrom I.O."/>
            <person name="Guillou S."/>
            <person name="Cros-Aarteil S."/>
            <person name="Calhoun S."/>
            <person name="Kuo A."/>
            <person name="Mondo S."/>
            <person name="Pangilinan J."/>
            <person name="Riley R."/>
            <person name="LaButti K."/>
            <person name="Andreopoulos B."/>
            <person name="Lipzen A."/>
            <person name="Chen C."/>
            <person name="Yanf M."/>
            <person name="Daum C."/>
            <person name="Ng V."/>
            <person name="Clum A."/>
            <person name="Steindorff A."/>
            <person name="Ohm R."/>
            <person name="Martin F."/>
            <person name="Silar P."/>
            <person name="Natvig D."/>
            <person name="Lalanne C."/>
            <person name="Gautier V."/>
            <person name="Ament-velasquez S.L."/>
            <person name="Kruys A."/>
            <person name="Hutchinson M.I."/>
            <person name="Powell A.J."/>
            <person name="Barry K."/>
            <person name="Miller A.N."/>
            <person name="Grigoriev I.V."/>
            <person name="Debuchy R."/>
            <person name="Gladieux P."/>
            <person name="Thoren M.H."/>
            <person name="Johannesson H."/>
        </authorList>
    </citation>
    <scope>NUCLEOTIDE SEQUENCE</scope>
    <source>
        <strain evidence="7">CBS 232.78</strain>
    </source>
</reference>
<gene>
    <name evidence="7" type="ORF">B0H63DRAFT_393887</name>
</gene>
<dbReference type="GO" id="GO:0071949">
    <property type="term" value="F:FAD binding"/>
    <property type="evidence" value="ECO:0007669"/>
    <property type="project" value="InterPro"/>
</dbReference>
<dbReference type="Proteomes" id="UP001285441">
    <property type="component" value="Unassembled WGS sequence"/>
</dbReference>
<organism evidence="7 8">
    <name type="scientific">Podospora didyma</name>
    <dbReference type="NCBI Taxonomy" id="330526"/>
    <lineage>
        <taxon>Eukaryota</taxon>
        <taxon>Fungi</taxon>
        <taxon>Dikarya</taxon>
        <taxon>Ascomycota</taxon>
        <taxon>Pezizomycotina</taxon>
        <taxon>Sordariomycetes</taxon>
        <taxon>Sordariomycetidae</taxon>
        <taxon>Sordariales</taxon>
        <taxon>Podosporaceae</taxon>
        <taxon>Podospora</taxon>
    </lineage>
</organism>
<evidence type="ECO:0000256" key="1">
    <source>
        <dbReference type="ARBA" id="ARBA00005083"/>
    </source>
</evidence>
<feature type="region of interest" description="Disordered" evidence="5">
    <location>
        <begin position="1"/>
        <end position="22"/>
    </location>
</feature>
<evidence type="ECO:0000256" key="5">
    <source>
        <dbReference type="SAM" id="MobiDB-lite"/>
    </source>
</evidence>
<name>A0AAE0TZL0_9PEZI</name>
<sequence>MAAKQPNLVEEGTQTEFEPEPEPELSFSVAACATSSVWENCIGLQQCKPAEWRCPDGLQPLVETINDARAKGKRVRAVGSGHAFSDVPRTDDAFLIRPKNLTKVQGTDAKMNIPSGIESLKPDADPASLFRTQSGITIKDLNSQLESRKLALINMGAYDGQTIAGAFSTGTHGSGAAFGPLASFVESIVLATETGKVYQIEATNGITNPAKFPGHVPEAPGVPVELKQDDDWLNAVKVSMGCMGVIYSVTLRVQQQFSLEEWRELTTWEAVKPSFAPENFNPLPEPLATTDHYELLINPYVFPPNGPAIHTAIRVRRKRVERTKRSGARKSFFGVILEAIGVSLSWLAVKFLNAFPWLSPRVINTALNSLVEAKPPYVDNSYKVFQLGIDNRMKALALELHFDARDLVATIDALLAALGQSAGDSWYLPGPIGIRFVAPSDALLAPESGRLTATAELDMLFGTSSANDLLAAVKKNLVDKSTLTGDRALRIHWGLDPLDSVTADDAKKWYPGLEKWKEVRAALNTTGMFDNKFTDRIGVSKGE</sequence>
<comment type="pathway">
    <text evidence="1">Cofactor biosynthesis; D-erythroascorbate biosynthesis; dehydro-D-arabinono-1,4-lactone from D-arabinose: step 2/2.</text>
</comment>
<dbReference type="Pfam" id="PF04030">
    <property type="entry name" value="ALO"/>
    <property type="match status" value="1"/>
</dbReference>
<dbReference type="EMBL" id="JAULSW010000004">
    <property type="protein sequence ID" value="KAK3385478.1"/>
    <property type="molecule type" value="Genomic_DNA"/>
</dbReference>
<dbReference type="InterPro" id="IPR016169">
    <property type="entry name" value="FAD-bd_PCMH_sub2"/>
</dbReference>
<dbReference type="PROSITE" id="PS51387">
    <property type="entry name" value="FAD_PCMH"/>
    <property type="match status" value="1"/>
</dbReference>
<dbReference type="SUPFAM" id="SSF56176">
    <property type="entry name" value="FAD-binding/transporter-associated domain-like"/>
    <property type="match status" value="1"/>
</dbReference>
<feature type="domain" description="FAD-binding PCMH-type" evidence="6">
    <location>
        <begin position="45"/>
        <end position="256"/>
    </location>
</feature>
<dbReference type="GO" id="GO:0016020">
    <property type="term" value="C:membrane"/>
    <property type="evidence" value="ECO:0007669"/>
    <property type="project" value="InterPro"/>
</dbReference>
<dbReference type="InterPro" id="IPR016167">
    <property type="entry name" value="FAD-bd_PCMH_sub1"/>
</dbReference>